<protein>
    <recommendedName>
        <fullName evidence="1">NAD-dependent epimerase/dehydratase domain-containing protein</fullName>
    </recommendedName>
</protein>
<evidence type="ECO:0000259" key="1">
    <source>
        <dbReference type="Pfam" id="PF01370"/>
    </source>
</evidence>
<dbReference type="PANTHER" id="PTHR48079:SF6">
    <property type="entry name" value="NAD(P)-BINDING DOMAIN-CONTAINING PROTEIN-RELATED"/>
    <property type="match status" value="1"/>
</dbReference>
<dbReference type="GO" id="GO:0004029">
    <property type="term" value="F:aldehyde dehydrogenase (NAD+) activity"/>
    <property type="evidence" value="ECO:0007669"/>
    <property type="project" value="TreeGrafter"/>
</dbReference>
<gene>
    <name evidence="2" type="ORF">TH19_11580</name>
</gene>
<dbReference type="Gene3D" id="3.40.50.720">
    <property type="entry name" value="NAD(P)-binding Rossmann-like Domain"/>
    <property type="match status" value="1"/>
</dbReference>
<dbReference type="RefSeq" id="WP_114102428.1">
    <property type="nucleotide sequence ID" value="NZ_JPWF01000006.1"/>
</dbReference>
<dbReference type="InterPro" id="IPR001509">
    <property type="entry name" value="Epimerase_deHydtase"/>
</dbReference>
<dbReference type="SUPFAM" id="SSF51735">
    <property type="entry name" value="NAD(P)-binding Rossmann-fold domains"/>
    <property type="match status" value="1"/>
</dbReference>
<accession>A0A367W6W4</accession>
<organism evidence="2 3">
    <name type="scientific">Thalassospira profundimaris</name>
    <dbReference type="NCBI Taxonomy" id="502049"/>
    <lineage>
        <taxon>Bacteria</taxon>
        <taxon>Pseudomonadati</taxon>
        <taxon>Pseudomonadota</taxon>
        <taxon>Alphaproteobacteria</taxon>
        <taxon>Rhodospirillales</taxon>
        <taxon>Thalassospiraceae</taxon>
        <taxon>Thalassospira</taxon>
    </lineage>
</organism>
<dbReference type="InterPro" id="IPR051783">
    <property type="entry name" value="NAD(P)-dependent_oxidoreduct"/>
</dbReference>
<reference evidence="2 3" key="1">
    <citation type="submission" date="2014-07" db="EMBL/GenBank/DDBJ databases">
        <title>Draft genome sequence of Thalassospira profundimaris 35.</title>
        <authorList>
            <person name="Lai Q."/>
            <person name="Shao Z."/>
        </authorList>
    </citation>
    <scope>NUCLEOTIDE SEQUENCE [LARGE SCALE GENOMIC DNA]</scope>
    <source>
        <strain evidence="2 3">35</strain>
    </source>
</reference>
<dbReference type="PANTHER" id="PTHR48079">
    <property type="entry name" value="PROTEIN YEEZ"/>
    <property type="match status" value="1"/>
</dbReference>
<dbReference type="Pfam" id="PF01370">
    <property type="entry name" value="Epimerase"/>
    <property type="match status" value="1"/>
</dbReference>
<feature type="domain" description="NAD-dependent epimerase/dehydratase" evidence="1">
    <location>
        <begin position="3"/>
        <end position="220"/>
    </location>
</feature>
<dbReference type="EMBL" id="JPWF01000006">
    <property type="protein sequence ID" value="RCK37175.1"/>
    <property type="molecule type" value="Genomic_DNA"/>
</dbReference>
<comment type="caution">
    <text evidence="2">The sequence shown here is derived from an EMBL/GenBank/DDBJ whole genome shotgun (WGS) entry which is preliminary data.</text>
</comment>
<dbReference type="AlphaFoldDB" id="A0A367W6W4"/>
<name>A0A367W6W4_9PROT</name>
<dbReference type="GO" id="GO:0005737">
    <property type="term" value="C:cytoplasm"/>
    <property type="evidence" value="ECO:0007669"/>
    <property type="project" value="TreeGrafter"/>
</dbReference>
<evidence type="ECO:0000313" key="3">
    <source>
        <dbReference type="Proteomes" id="UP000253226"/>
    </source>
</evidence>
<dbReference type="Proteomes" id="UP000253226">
    <property type="component" value="Unassembled WGS sequence"/>
</dbReference>
<dbReference type="OrthoDB" id="9787292at2"/>
<evidence type="ECO:0000313" key="2">
    <source>
        <dbReference type="EMBL" id="RCK37175.1"/>
    </source>
</evidence>
<proteinExistence type="predicted"/>
<dbReference type="InterPro" id="IPR036291">
    <property type="entry name" value="NAD(P)-bd_dom_sf"/>
</dbReference>
<sequence length="308" mass="33384">MRIFITGGTGLIGAAIIRNLVAHQYDVFALARKASSARKLQSLGATPIYGDITQPETWTSQLSELALGLNGVIHTACDFSDAMPGIDQNLLDHLIPALHRMPNPVKFIYTGGSWLFPACTADAPITETTAFDPLPEFRWMVPGIKRVLSDQGLHGMVIHPACVYATEPFGYTGLLAPLIETARSHNYVNAVSRNTVCLPMVHADDLADLYRLALEKADRGACFNGVALNGISNRTTAELVAHSFGGVDCTIRPMSLPAAMQQLGGWARGLGRHQHLCNQRAVDELGWHPRHLDFEADIRNLAGVLADA</sequence>